<dbReference type="Proteomes" id="UP000016943">
    <property type="component" value="Chromosome"/>
</dbReference>
<protein>
    <submittedName>
        <fullName evidence="2">Uncharacterized protein</fullName>
    </submittedName>
</protein>
<name>U3GW52_9CORY</name>
<dbReference type="HOGENOM" id="CLU_2179385_0_0_11"/>
<keyword evidence="1" id="KW-0472">Membrane</keyword>
<keyword evidence="3" id="KW-1185">Reference proteome</keyword>
<dbReference type="AlphaFoldDB" id="U3GW52"/>
<reference evidence="2 3" key="1">
    <citation type="journal article" date="2013" name="Genome Announc.">
        <title>Whole-Genome Sequence of the Clinical Strain Corynebacterium argentoratense DSM 44202, Isolated from a Human Throat Specimen.</title>
        <authorList>
            <person name="Bomholt C."/>
            <person name="Glaub A."/>
            <person name="Gravermann K."/>
            <person name="Albersmeier A."/>
            <person name="Brinkrolf K."/>
            <person name="Ruckert C."/>
            <person name="Tauch A."/>
        </authorList>
    </citation>
    <scope>NUCLEOTIDE SEQUENCE [LARGE SCALE GENOMIC DNA]</scope>
    <source>
        <strain evidence="2">DSM 44202</strain>
    </source>
</reference>
<keyword evidence="1" id="KW-1133">Transmembrane helix</keyword>
<evidence type="ECO:0000313" key="2">
    <source>
        <dbReference type="EMBL" id="AGU15579.1"/>
    </source>
</evidence>
<dbReference type="STRING" id="1348662.CARG_07295"/>
<evidence type="ECO:0000313" key="3">
    <source>
        <dbReference type="Proteomes" id="UP000016943"/>
    </source>
</evidence>
<dbReference type="GeneID" id="78250214"/>
<organism evidence="2 3">
    <name type="scientific">Corynebacterium argentoratense DSM 44202</name>
    <dbReference type="NCBI Taxonomy" id="1348662"/>
    <lineage>
        <taxon>Bacteria</taxon>
        <taxon>Bacillati</taxon>
        <taxon>Actinomycetota</taxon>
        <taxon>Actinomycetes</taxon>
        <taxon>Mycobacteriales</taxon>
        <taxon>Corynebacteriaceae</taxon>
        <taxon>Corynebacterium</taxon>
    </lineage>
</organism>
<sequence length="109" mass="11645">MELALLGASGLVCLLLLIRCVQVFHLHSSALVEVDAGHGGVITRVANPVEYAARARRWRGAAYGWVVVTALAVVLGVVGSHGWFIPALVGLVAATYCVQISRRLSEFTF</sequence>
<feature type="transmembrane region" description="Helical" evidence="1">
    <location>
        <begin position="65"/>
        <end position="98"/>
    </location>
</feature>
<keyword evidence="1" id="KW-0812">Transmembrane</keyword>
<dbReference type="RefSeq" id="WP_021011970.1">
    <property type="nucleotide sequence ID" value="NC_022198.1"/>
</dbReference>
<evidence type="ECO:0000256" key="1">
    <source>
        <dbReference type="SAM" id="Phobius"/>
    </source>
</evidence>
<gene>
    <name evidence="2" type="ORF">CARG_07295</name>
</gene>
<accession>U3GW52</accession>
<dbReference type="KEGG" id="caz:CARG_07295"/>
<dbReference type="PATRIC" id="fig|1348662.3.peg.1435"/>
<dbReference type="EMBL" id="CP006365">
    <property type="protein sequence ID" value="AGU15579.1"/>
    <property type="molecule type" value="Genomic_DNA"/>
</dbReference>
<proteinExistence type="predicted"/>